<feature type="region of interest" description="Disordered" evidence="1">
    <location>
        <begin position="83"/>
        <end position="103"/>
    </location>
</feature>
<proteinExistence type="predicted"/>
<evidence type="ECO:0000259" key="2">
    <source>
        <dbReference type="PROSITE" id="PS50011"/>
    </source>
</evidence>
<protein>
    <submittedName>
        <fullName evidence="3">Tegument serine/threonine protein kinase</fullName>
        <ecNumber evidence="3">2.7.11.1</ecNumber>
    </submittedName>
</protein>
<reference evidence="3" key="1">
    <citation type="submission" date="2015-09" db="EMBL/GenBank/DDBJ databases">
        <authorList>
            <person name="Jackson K.R."/>
            <person name="Lunt B.L."/>
            <person name="Fisher J.N.B."/>
            <person name="Gardner A.V."/>
            <person name="Bailey M.E."/>
            <person name="Deus L.M."/>
            <person name="Earl A.S."/>
            <person name="Gibby P.D."/>
            <person name="Hartmann K.A."/>
            <person name="Liu J.E."/>
            <person name="Manci A.M."/>
            <person name="Nielsen D.A."/>
            <person name="Solomon M.B."/>
            <person name="Breakwell D.P."/>
            <person name="Burnett S.H."/>
            <person name="Grose J.H."/>
        </authorList>
    </citation>
    <scope>NUCLEOTIDE SEQUENCE</scope>
    <source>
        <strain evidence="3">V1154</strain>
    </source>
</reference>
<feature type="domain" description="Protein kinase" evidence="2">
    <location>
        <begin position="220"/>
        <end position="589"/>
    </location>
</feature>
<dbReference type="GO" id="GO:0005524">
    <property type="term" value="F:ATP binding"/>
    <property type="evidence" value="ECO:0007669"/>
    <property type="project" value="InterPro"/>
</dbReference>
<dbReference type="SMART" id="SM00220">
    <property type="entry name" value="S_TKc"/>
    <property type="match status" value="1"/>
</dbReference>
<keyword evidence="3" id="KW-0418">Kinase</keyword>
<organism evidence="3">
    <name type="scientific">Canid alphaherpesvirus 1</name>
    <dbReference type="NCBI Taxonomy" id="170325"/>
    <lineage>
        <taxon>Viruses</taxon>
        <taxon>Duplodnaviria</taxon>
        <taxon>Heunggongvirae</taxon>
        <taxon>Peploviricota</taxon>
        <taxon>Herviviricetes</taxon>
        <taxon>Herpesvirales</taxon>
        <taxon>Orthoherpesviridae</taxon>
        <taxon>Alphaherpesvirinae</taxon>
        <taxon>Varicellovirus</taxon>
        <taxon>Varicellovirus canidalpha1</taxon>
    </lineage>
</organism>
<sequence>MSQRDGRSTFNKMDVGKGPTCEYDDEQQFFQSRGIQPTKAGRGKFYAEVASSTIDSNNSSEQLLQPNGHTVNSDCMSFNPTTFSKKQPTHHIKSKQGGEYNTNDGRQSVYDNCWVKAKRILKPGRRTSTDRPGRRESRVMARRSSSPKKRRCSGMSRDPIDKRANFLKSLARQPIHDGGSPLTTTPVKIKYILKLKKIKQVLNPVFCVAPEMHYSNVNLDETPVFGGAGGYGEVKIYKQTGVAIKTSSCSSSFEHELLISLIAGECSLQGKASFGIHSIIYPIAFSLPEKQMVFNAYDMDLNLYCYKLSLNQALNVDVSSSIKKSFIDLGKAIVYLNIKCGLTHLDIKGGNIFVNTNNFIITECVLGDFSLMTLNTNSTVTRSEFEIITGDTKPKVLCLQRGSSKMVFSLLLGHACNQPLEVLSDFINRSGLMCYSGSINHDIGLSVDMYALGQVLLELLLTNCLSYLPVSILRNPSYYYYSHRVTTDYALDILAYRCILYPYILPRTPLTTIYGSPWNEVNSVNNQLMNTNHKAAFIAHYNRYQFTHKNLFESIIISSEFAPLFELAAIFCHANPSARSSVPVLWTVP</sequence>
<reference evidence="3" key="2">
    <citation type="journal article" date="2016" name="PLoS ONE">
        <title>Genome Sequence of Canine Herpesvirus.</title>
        <authorList>
            <person name="Papageorgiou K.V."/>
            <person name="Suarez N.M."/>
            <person name="Wilkie G.S."/>
            <person name="McDonald M."/>
            <person name="Graham E.M."/>
            <person name="Davison A.J."/>
        </authorList>
    </citation>
    <scope>NUCLEOTIDE SEQUENCE</scope>
    <source>
        <strain evidence="3">V1154</strain>
    </source>
</reference>
<accession>A0A172ER42</accession>
<dbReference type="PROSITE" id="PS50011">
    <property type="entry name" value="PROTEIN_KINASE_DOM"/>
    <property type="match status" value="1"/>
</dbReference>
<feature type="region of interest" description="Disordered" evidence="1">
    <location>
        <begin position="122"/>
        <end position="158"/>
    </location>
</feature>
<dbReference type="EC" id="2.7.11.1" evidence="3"/>
<dbReference type="Gene3D" id="1.10.510.10">
    <property type="entry name" value="Transferase(Phosphotransferase) domain 1"/>
    <property type="match status" value="1"/>
</dbReference>
<dbReference type="SUPFAM" id="SSF56112">
    <property type="entry name" value="Protein kinase-like (PK-like)"/>
    <property type="match status" value="1"/>
</dbReference>
<evidence type="ECO:0000256" key="1">
    <source>
        <dbReference type="SAM" id="MobiDB-lite"/>
    </source>
</evidence>
<keyword evidence="3" id="KW-0723">Serine/threonine-protein kinase</keyword>
<name>A0A172ER42_9ALPH</name>
<dbReference type="EMBL" id="KT819631">
    <property type="protein sequence ID" value="ALL25922.1"/>
    <property type="molecule type" value="Genomic_DNA"/>
</dbReference>
<dbReference type="InterPro" id="IPR011009">
    <property type="entry name" value="Kinase-like_dom_sf"/>
</dbReference>
<evidence type="ECO:0000313" key="3">
    <source>
        <dbReference type="EMBL" id="ALL25922.1"/>
    </source>
</evidence>
<dbReference type="GO" id="GO:0004674">
    <property type="term" value="F:protein serine/threonine kinase activity"/>
    <property type="evidence" value="ECO:0007669"/>
    <property type="project" value="UniProtKB-KW"/>
</dbReference>
<feature type="compositionally biased region" description="Basic and acidic residues" evidence="1">
    <location>
        <begin position="127"/>
        <end position="139"/>
    </location>
</feature>
<dbReference type="InterPro" id="IPR000719">
    <property type="entry name" value="Prot_kinase_dom"/>
</dbReference>
<keyword evidence="3" id="KW-0808">Transferase</keyword>
<dbReference type="InterPro" id="IPR008271">
    <property type="entry name" value="Ser/Thr_kinase_AS"/>
</dbReference>
<dbReference type="PROSITE" id="PS00108">
    <property type="entry name" value="PROTEIN_KINASE_ST"/>
    <property type="match status" value="1"/>
</dbReference>
<gene>
    <name evidence="3" type="primary">UL13</name>
</gene>